<keyword evidence="4" id="KW-1185">Reference proteome</keyword>
<sequence>MKAKPTVLCLIKCLNVKPYEDFQSGIGSQSLGASIEKQRANINNNEFPPEILMEELRTNLMNNGVRITLANGERVTEANLMVTPGNSGDEVRSIPSSGSAHGFLSHNSGGNSGWSNKKRPHSSPRHSGSGLEPVAEEHPWQHPDPNFKLARLSENLPTTPENDLLVETGPTQTQQHPIFNQPFEQITDSIRMQLKMHFDIPGAPKAESLNQLAFGMNKTKAAHLFYQTCVLATRDFIRVEQEVPYGEILISRGAKM</sequence>
<dbReference type="Gene3D" id="1.10.10.580">
    <property type="entry name" value="Structural maintenance of chromosome 1. Chain E"/>
    <property type="match status" value="1"/>
</dbReference>
<evidence type="ECO:0000313" key="3">
    <source>
        <dbReference type="EMBL" id="CAK9135819.1"/>
    </source>
</evidence>
<dbReference type="InterPro" id="IPR023093">
    <property type="entry name" value="ScpA-like_C"/>
</dbReference>
<name>A0ABC8QYQ2_9AQUA</name>
<dbReference type="InterPro" id="IPR006909">
    <property type="entry name" value="Rad21/Rec8_C_eu"/>
</dbReference>
<feature type="domain" description="Rad21/Rec8-like protein C-terminal eukaryotic" evidence="2">
    <location>
        <begin position="204"/>
        <end position="256"/>
    </location>
</feature>
<proteinExistence type="predicted"/>
<dbReference type="PANTHER" id="PTHR12585">
    <property type="entry name" value="SCC1 / RAD21 FAMILY MEMBER"/>
    <property type="match status" value="1"/>
</dbReference>
<dbReference type="AlphaFoldDB" id="A0ABC8QYQ2"/>
<protein>
    <recommendedName>
        <fullName evidence="2">Rad21/Rec8-like protein C-terminal eukaryotic domain-containing protein</fullName>
    </recommendedName>
</protein>
<gene>
    <name evidence="3" type="ORF">ILEXP_LOCUS2779</name>
</gene>
<dbReference type="SUPFAM" id="SSF46785">
    <property type="entry name" value="Winged helix' DNA-binding domain"/>
    <property type="match status" value="1"/>
</dbReference>
<dbReference type="InterPro" id="IPR039781">
    <property type="entry name" value="Rad21/Rec8-like"/>
</dbReference>
<dbReference type="Proteomes" id="UP001642360">
    <property type="component" value="Unassembled WGS sequence"/>
</dbReference>
<evidence type="ECO:0000313" key="4">
    <source>
        <dbReference type="Proteomes" id="UP001642360"/>
    </source>
</evidence>
<dbReference type="EMBL" id="CAUOFW020000725">
    <property type="protein sequence ID" value="CAK9135819.1"/>
    <property type="molecule type" value="Genomic_DNA"/>
</dbReference>
<dbReference type="Pfam" id="PF04824">
    <property type="entry name" value="Rad21_Rec8"/>
    <property type="match status" value="1"/>
</dbReference>
<organism evidence="3 4">
    <name type="scientific">Ilex paraguariensis</name>
    <name type="common">yerba mate</name>
    <dbReference type="NCBI Taxonomy" id="185542"/>
    <lineage>
        <taxon>Eukaryota</taxon>
        <taxon>Viridiplantae</taxon>
        <taxon>Streptophyta</taxon>
        <taxon>Embryophyta</taxon>
        <taxon>Tracheophyta</taxon>
        <taxon>Spermatophyta</taxon>
        <taxon>Magnoliopsida</taxon>
        <taxon>eudicotyledons</taxon>
        <taxon>Gunneridae</taxon>
        <taxon>Pentapetalae</taxon>
        <taxon>asterids</taxon>
        <taxon>campanulids</taxon>
        <taxon>Aquifoliales</taxon>
        <taxon>Aquifoliaceae</taxon>
        <taxon>Ilex</taxon>
    </lineage>
</organism>
<dbReference type="PANTHER" id="PTHR12585:SF64">
    <property type="entry name" value="SISTER CHROMATID COHESION 1 PROTEIN 1"/>
    <property type="match status" value="1"/>
</dbReference>
<evidence type="ECO:0000256" key="1">
    <source>
        <dbReference type="SAM" id="MobiDB-lite"/>
    </source>
</evidence>
<evidence type="ECO:0000259" key="2">
    <source>
        <dbReference type="Pfam" id="PF04824"/>
    </source>
</evidence>
<reference evidence="3 4" key="1">
    <citation type="submission" date="2024-02" db="EMBL/GenBank/DDBJ databases">
        <authorList>
            <person name="Vignale AGUSTIN F."/>
            <person name="Sosa J E."/>
            <person name="Modenutti C."/>
        </authorList>
    </citation>
    <scope>NUCLEOTIDE SEQUENCE [LARGE SCALE GENOMIC DNA]</scope>
</reference>
<dbReference type="InterPro" id="IPR036390">
    <property type="entry name" value="WH_DNA-bd_sf"/>
</dbReference>
<accession>A0ABC8QYQ2</accession>
<feature type="region of interest" description="Disordered" evidence="1">
    <location>
        <begin position="83"/>
        <end position="145"/>
    </location>
</feature>
<comment type="caution">
    <text evidence="3">The sequence shown here is derived from an EMBL/GenBank/DDBJ whole genome shotgun (WGS) entry which is preliminary data.</text>
</comment>